<name>A0ABV2BYV2_9GAMM</name>
<protein>
    <submittedName>
        <fullName evidence="1">Uncharacterized protein</fullName>
    </submittedName>
</protein>
<accession>A0ABV2BYV2</accession>
<dbReference type="EMBL" id="JBEVCJ010000035">
    <property type="protein sequence ID" value="MET1257112.1"/>
    <property type="molecule type" value="Genomic_DNA"/>
</dbReference>
<organism evidence="1 2">
    <name type="scientific">Aliikangiella maris</name>
    <dbReference type="NCBI Taxonomy" id="3162458"/>
    <lineage>
        <taxon>Bacteria</taxon>
        <taxon>Pseudomonadati</taxon>
        <taxon>Pseudomonadota</taxon>
        <taxon>Gammaproteobacteria</taxon>
        <taxon>Oceanospirillales</taxon>
        <taxon>Pleioneaceae</taxon>
        <taxon>Aliikangiella</taxon>
    </lineage>
</organism>
<evidence type="ECO:0000313" key="1">
    <source>
        <dbReference type="EMBL" id="MET1257112.1"/>
    </source>
</evidence>
<gene>
    <name evidence="1" type="ORF">ABVT43_18355</name>
</gene>
<evidence type="ECO:0000313" key="2">
    <source>
        <dbReference type="Proteomes" id="UP001548189"/>
    </source>
</evidence>
<reference evidence="1 2" key="1">
    <citation type="submission" date="2024-06" db="EMBL/GenBank/DDBJ databases">
        <authorList>
            <person name="Li F."/>
        </authorList>
    </citation>
    <scope>NUCLEOTIDE SEQUENCE [LARGE SCALE GENOMIC DNA]</scope>
    <source>
        <strain evidence="1 2">GXAS 311</strain>
    </source>
</reference>
<comment type="caution">
    <text evidence="1">The sequence shown here is derived from an EMBL/GenBank/DDBJ whole genome shotgun (WGS) entry which is preliminary data.</text>
</comment>
<dbReference type="Proteomes" id="UP001548189">
    <property type="component" value="Unassembled WGS sequence"/>
</dbReference>
<proteinExistence type="predicted"/>
<sequence length="128" mass="14168">MKHMLQHTSKQTLNLFLKLLIKFSILFLVTYNLKAAESSPVTTVESIYSSSKGNSPYIRFGANAMPGCYGNSGGYLDVANEKSADRTFSIILAAKISKQSVRVYYVKNNVDPDYNGWSLCTIEAIGLE</sequence>
<keyword evidence="2" id="KW-1185">Reference proteome</keyword>